<organism evidence="2 3">
    <name type="scientific">Microcystis panniformis FACHB-1757</name>
    <dbReference type="NCBI Taxonomy" id="1638788"/>
    <lineage>
        <taxon>Bacteria</taxon>
        <taxon>Bacillati</taxon>
        <taxon>Cyanobacteriota</taxon>
        <taxon>Cyanophyceae</taxon>
        <taxon>Oscillatoriophycideae</taxon>
        <taxon>Chroococcales</taxon>
        <taxon>Microcystaceae</taxon>
        <taxon>Microcystis</taxon>
    </lineage>
</organism>
<dbReference type="AlphaFoldDB" id="A0A0K1RV73"/>
<dbReference type="Proteomes" id="UP000068167">
    <property type="component" value="Chromosome"/>
</dbReference>
<keyword evidence="3" id="KW-1185">Reference proteome</keyword>
<dbReference type="EMBL" id="CP011339">
    <property type="protein sequence ID" value="AKV65658.1"/>
    <property type="molecule type" value="Genomic_DNA"/>
</dbReference>
<name>A0A0K1RV73_9CHRO</name>
<sequence length="75" mass="8406">MGESVIDQDIQEKGRQSEAVSLILQLLNRRLGEISSTLSQQIQELSLEQLETLGEALLDFTSLTDLTTWLLDTET</sequence>
<dbReference type="PANTHER" id="PTHR35586">
    <property type="entry name" value="SLL1691 PROTEIN"/>
    <property type="match status" value="1"/>
</dbReference>
<dbReference type="InterPro" id="IPR025587">
    <property type="entry name" value="DUF4351"/>
</dbReference>
<dbReference type="PANTHER" id="PTHR35586:SF2">
    <property type="entry name" value="SLL1542 PROTEIN"/>
    <property type="match status" value="1"/>
</dbReference>
<dbReference type="KEGG" id="mpk:VL20_429"/>
<proteinExistence type="predicted"/>
<evidence type="ECO:0000313" key="2">
    <source>
        <dbReference type="EMBL" id="AKV65658.1"/>
    </source>
</evidence>
<reference evidence="2 3" key="1">
    <citation type="journal article" date="2016" name="Stand. Genomic Sci.">
        <title>Complete genome sequence and genomic characterization of Microcystis panniformis FACHB 1757 by third-generation sequencing.</title>
        <authorList>
            <person name="Zhang J.Y."/>
            <person name="Guan R."/>
            <person name="Zhang H.J."/>
            <person name="Li H."/>
            <person name="Xiao P."/>
            <person name="Yu G.L."/>
            <person name="Du L."/>
            <person name="Cao D.M."/>
            <person name="Zhu B.C."/>
            <person name="Li R.H."/>
            <person name="Lu Z.H."/>
        </authorList>
    </citation>
    <scope>NUCLEOTIDE SEQUENCE [LARGE SCALE GENOMIC DNA]</scope>
    <source>
        <strain evidence="2 3">FACHB-1757</strain>
    </source>
</reference>
<dbReference type="PATRIC" id="fig|1638788.3.peg.432"/>
<gene>
    <name evidence="2" type="ORF">VL20_429</name>
</gene>
<evidence type="ECO:0000259" key="1">
    <source>
        <dbReference type="Pfam" id="PF14261"/>
    </source>
</evidence>
<dbReference type="Pfam" id="PF14261">
    <property type="entry name" value="DUF4351"/>
    <property type="match status" value="1"/>
</dbReference>
<protein>
    <recommendedName>
        <fullName evidence="1">DUF4351 domain-containing protein</fullName>
    </recommendedName>
</protein>
<evidence type="ECO:0000313" key="3">
    <source>
        <dbReference type="Proteomes" id="UP000068167"/>
    </source>
</evidence>
<feature type="domain" description="DUF4351" evidence="1">
    <location>
        <begin position="12"/>
        <end position="70"/>
    </location>
</feature>
<accession>A0A0K1RV73</accession>